<proteinExistence type="predicted"/>
<feature type="region of interest" description="Disordered" evidence="1">
    <location>
        <begin position="258"/>
        <end position="280"/>
    </location>
</feature>
<dbReference type="AlphaFoldDB" id="A0A4Y3TSP7"/>
<dbReference type="SUPFAM" id="SSF110849">
    <property type="entry name" value="ParB/Sulfiredoxin"/>
    <property type="match status" value="1"/>
</dbReference>
<comment type="caution">
    <text evidence="2">The sequence shown here is derived from an EMBL/GenBank/DDBJ whole genome shotgun (WGS) entry which is preliminary data.</text>
</comment>
<gene>
    <name evidence="2" type="ORF">AOR01nite_25940</name>
</gene>
<evidence type="ECO:0000313" key="2">
    <source>
        <dbReference type="EMBL" id="GEB84117.1"/>
    </source>
</evidence>
<organism evidence="2 3">
    <name type="scientific">Acetobacter orleanensis</name>
    <dbReference type="NCBI Taxonomy" id="104099"/>
    <lineage>
        <taxon>Bacteria</taxon>
        <taxon>Pseudomonadati</taxon>
        <taxon>Pseudomonadota</taxon>
        <taxon>Alphaproteobacteria</taxon>
        <taxon>Acetobacterales</taxon>
        <taxon>Acetobacteraceae</taxon>
        <taxon>Acetobacter</taxon>
    </lineage>
</organism>
<dbReference type="Proteomes" id="UP000317617">
    <property type="component" value="Unassembled WGS sequence"/>
</dbReference>
<evidence type="ECO:0008006" key="4">
    <source>
        <dbReference type="Google" id="ProtNLM"/>
    </source>
</evidence>
<dbReference type="OrthoDB" id="8266067at2"/>
<protein>
    <recommendedName>
        <fullName evidence="4">ParB/Sulfiredoxin domain-containing protein</fullName>
    </recommendedName>
</protein>
<sequence length="432" mass="49125">MAYHKLALSSLIVNPANDRHGELDSEAAAIAHLFATQEGHMRNLAKDIVLQNEVFEPPLVYPEGDKYVVADGNRRTTCLKLLTNPRQAPTVELQEFFAELKSKWSALEYIECRVEHDLDRVDEILFRRHTGVQKGIGQSNWTDRMQNNFVTRTGKGNGVHIADEIEKRLQAAGLLPSKKIPRANLSRLLSSEPLRNRVGISIKKGQFEIIRNEEQTLSVLRRIADDLAFKRVVLGDIWDTDSKSRYIDSLNREGLLPAEQATTKSEKKSKTPDISAKAKSARATKQVRWPHLIPNVKHDVVWGAHLQRHREIWEELQFRLNIDVHLNAISVLLRVLLELSIDNFVERAPCTTVHENDKLATKAGKVADQLFAEGSINKKYQGAIRKLQQGDGLLSIDTLNRYVHSPNFNVSPEHLRMLWNTLSEFITLCLRV</sequence>
<evidence type="ECO:0000256" key="1">
    <source>
        <dbReference type="SAM" id="MobiDB-lite"/>
    </source>
</evidence>
<evidence type="ECO:0000313" key="3">
    <source>
        <dbReference type="Proteomes" id="UP000317617"/>
    </source>
</evidence>
<reference evidence="2 3" key="1">
    <citation type="submission" date="2019-06" db="EMBL/GenBank/DDBJ databases">
        <title>Whole genome shotgun sequence of Acetobacter orleanensis NBRC 13752.</title>
        <authorList>
            <person name="Hosoyama A."/>
            <person name="Uohara A."/>
            <person name="Ohji S."/>
            <person name="Ichikawa N."/>
        </authorList>
    </citation>
    <scope>NUCLEOTIDE SEQUENCE [LARGE SCALE GENOMIC DNA]</scope>
    <source>
        <strain evidence="2 3">NBRC 13752</strain>
    </source>
</reference>
<name>A0A4Y3TSP7_9PROT</name>
<dbReference type="RefSeq" id="WP_048837011.1">
    <property type="nucleotide sequence ID" value="NZ_BJMU01000035.1"/>
</dbReference>
<dbReference type="InterPro" id="IPR036086">
    <property type="entry name" value="ParB/Sulfiredoxin_sf"/>
</dbReference>
<accession>A0A4Y3TSP7</accession>
<keyword evidence="3" id="KW-1185">Reference proteome</keyword>
<dbReference type="EMBL" id="BJMU01000035">
    <property type="protein sequence ID" value="GEB84117.1"/>
    <property type="molecule type" value="Genomic_DNA"/>
</dbReference>